<evidence type="ECO:0000256" key="6">
    <source>
        <dbReference type="ARBA" id="ARBA00022960"/>
    </source>
</evidence>
<dbReference type="Proteomes" id="UP000298673">
    <property type="component" value="Chromosome"/>
</dbReference>
<comment type="pathway">
    <text evidence="10 11">Cell wall biogenesis; peptidoglycan biosynthesis.</text>
</comment>
<comment type="function">
    <text evidence="10 11">Involved in cell wall formation. Catalyzes the final step in the synthesis of UDP-N-acetylmuramoyl-pentapeptide, the precursor of murein.</text>
</comment>
<dbReference type="SUPFAM" id="SSF53623">
    <property type="entry name" value="MurD-like peptide ligases, catalytic domain"/>
    <property type="match status" value="1"/>
</dbReference>
<comment type="similarity">
    <text evidence="10">Belongs to the MurCDEF family. MurF subfamily.</text>
</comment>
<sequence length="452" mass="50414">MIPISLKKIAEVTDGKLYGKNIIIHEIATNTNEFIPGCLFVALIGKKFNAHTFIKDAIKKNCSAILTQEKIKFHISHVLVKNTSIALGKIACWIRHMAHAKILAITGSSGKTSVKEMTSSILKRNGNTICTIKNENNHIGAPLTLLQLTYEHKYAVVELGANHPGEIHYTANIVQPDIVLINNINYAHLEGFKSLWGVSKAKSEIFSGLKEKGTAIVNLDSHHLSQWKKKIKDRNSIYFSTQRKKLSHFFASDIKTNVTYTSFTMHSPYGKIKIKLPFLGYQSVSNALAASACAFSLKIPLHIIQKGLLESPMIPGRLETTFLNPNKILINDTYNSNIASMIASIKVLEKMPGYKILVTGDMAELGKNSIVYHQVIGNTANISKINKIFSIGSISNNITQIFNNSRHFYHQSQLAKTLKKMILKKKKITILIKGSRSSKMEKVVNHLIKENK</sequence>
<evidence type="ECO:0000256" key="7">
    <source>
        <dbReference type="ARBA" id="ARBA00022984"/>
    </source>
</evidence>
<dbReference type="InterPro" id="IPR013221">
    <property type="entry name" value="Mur_ligase_cen"/>
</dbReference>
<dbReference type="InterPro" id="IPR051046">
    <property type="entry name" value="MurCDEF_CellWall_CoF430Synth"/>
</dbReference>
<keyword evidence="5 10" id="KW-0067">ATP-binding</keyword>
<dbReference type="GO" id="GO:0047480">
    <property type="term" value="F:UDP-N-acetylmuramoyl-tripeptide-D-alanyl-D-alanine ligase activity"/>
    <property type="evidence" value="ECO:0007669"/>
    <property type="project" value="UniProtKB-UniRule"/>
</dbReference>
<dbReference type="Gene3D" id="3.40.1390.10">
    <property type="entry name" value="MurE/MurF, N-terminal domain"/>
    <property type="match status" value="1"/>
</dbReference>
<dbReference type="GO" id="GO:0005737">
    <property type="term" value="C:cytoplasm"/>
    <property type="evidence" value="ECO:0007669"/>
    <property type="project" value="UniProtKB-SubCell"/>
</dbReference>
<comment type="subcellular location">
    <subcellularLocation>
        <location evidence="10 11">Cytoplasm</location>
    </subcellularLocation>
</comment>
<evidence type="ECO:0000256" key="8">
    <source>
        <dbReference type="ARBA" id="ARBA00023306"/>
    </source>
</evidence>
<dbReference type="NCBIfam" id="TIGR01143">
    <property type="entry name" value="murF"/>
    <property type="match status" value="1"/>
</dbReference>
<dbReference type="PANTHER" id="PTHR43024">
    <property type="entry name" value="UDP-N-ACETYLMURAMOYL-TRIPEPTIDE--D-ALANYL-D-ALANINE LIGASE"/>
    <property type="match status" value="1"/>
</dbReference>
<dbReference type="GO" id="GO:0008766">
    <property type="term" value="F:UDP-N-acetylmuramoylalanyl-D-glutamyl-2,6-diaminopimelate-D-alanyl-D-alanine ligase activity"/>
    <property type="evidence" value="ECO:0007669"/>
    <property type="project" value="RHEA"/>
</dbReference>
<protein>
    <recommendedName>
        <fullName evidence="10 11">UDP-N-acetylmuramoyl-tripeptide--D-alanyl-D-alanine ligase</fullName>
        <ecNumber evidence="10 11">6.3.2.10</ecNumber>
    </recommendedName>
    <alternativeName>
        <fullName evidence="10">D-alanyl-D-alanine-adding enzyme</fullName>
    </alternativeName>
</protein>
<keyword evidence="6 10" id="KW-0133">Cell shape</keyword>
<keyword evidence="3 10" id="KW-0132">Cell division</keyword>
<dbReference type="GO" id="GO:0051301">
    <property type="term" value="P:cell division"/>
    <property type="evidence" value="ECO:0007669"/>
    <property type="project" value="UniProtKB-KW"/>
</dbReference>
<dbReference type="Pfam" id="PF08245">
    <property type="entry name" value="Mur_ligase_M"/>
    <property type="match status" value="1"/>
</dbReference>
<dbReference type="GO" id="GO:0005524">
    <property type="term" value="F:ATP binding"/>
    <property type="evidence" value="ECO:0007669"/>
    <property type="project" value="UniProtKB-UniRule"/>
</dbReference>
<dbReference type="GO" id="GO:0071555">
    <property type="term" value="P:cell wall organization"/>
    <property type="evidence" value="ECO:0007669"/>
    <property type="project" value="UniProtKB-KW"/>
</dbReference>
<evidence type="ECO:0000256" key="10">
    <source>
        <dbReference type="HAMAP-Rule" id="MF_02019"/>
    </source>
</evidence>
<dbReference type="GO" id="GO:0009252">
    <property type="term" value="P:peptidoglycan biosynthetic process"/>
    <property type="evidence" value="ECO:0007669"/>
    <property type="project" value="UniProtKB-UniRule"/>
</dbReference>
<dbReference type="UniPathway" id="UPA00219"/>
<organism evidence="14 15">
    <name type="scientific">Buchnera aphidicola</name>
    <name type="common">Muscaphis stroyani</name>
    <dbReference type="NCBI Taxonomy" id="1241869"/>
    <lineage>
        <taxon>Bacteria</taxon>
        <taxon>Pseudomonadati</taxon>
        <taxon>Pseudomonadota</taxon>
        <taxon>Gammaproteobacteria</taxon>
        <taxon>Enterobacterales</taxon>
        <taxon>Erwiniaceae</taxon>
        <taxon>Buchnera</taxon>
    </lineage>
</organism>
<dbReference type="RefSeq" id="WP_158343426.1">
    <property type="nucleotide sequence ID" value="NZ_CP034861.1"/>
</dbReference>
<dbReference type="PANTHER" id="PTHR43024:SF1">
    <property type="entry name" value="UDP-N-ACETYLMURAMOYL-TRIPEPTIDE--D-ALANYL-D-ALANINE LIGASE"/>
    <property type="match status" value="1"/>
</dbReference>
<keyword evidence="7 10" id="KW-0573">Peptidoglycan synthesis</keyword>
<evidence type="ECO:0000256" key="9">
    <source>
        <dbReference type="ARBA" id="ARBA00023316"/>
    </source>
</evidence>
<dbReference type="EC" id="6.3.2.10" evidence="10 11"/>
<proteinExistence type="inferred from homology"/>
<reference evidence="14 15" key="1">
    <citation type="submission" date="2018-12" db="EMBL/GenBank/DDBJ databases">
        <authorList>
            <person name="Chong R.A."/>
        </authorList>
    </citation>
    <scope>NUCLEOTIDE SEQUENCE [LARGE SCALE GENOMIC DNA]</scope>
    <source>
        <strain evidence="14 15">Mst</strain>
    </source>
</reference>
<reference evidence="14 15" key="2">
    <citation type="submission" date="2019-05" db="EMBL/GenBank/DDBJ databases">
        <title>Genome evolution of the obligate endosymbiont Buchnera aphidicola.</title>
        <authorList>
            <person name="Moran N.A."/>
        </authorList>
    </citation>
    <scope>NUCLEOTIDE SEQUENCE [LARGE SCALE GENOMIC DNA]</scope>
    <source>
        <strain evidence="14 15">Mst</strain>
    </source>
</reference>
<dbReference type="SUPFAM" id="SSF63418">
    <property type="entry name" value="MurE/MurF N-terminal domain"/>
    <property type="match status" value="1"/>
</dbReference>
<evidence type="ECO:0000313" key="15">
    <source>
        <dbReference type="Proteomes" id="UP000298673"/>
    </source>
</evidence>
<dbReference type="InterPro" id="IPR004101">
    <property type="entry name" value="Mur_ligase_C"/>
</dbReference>
<dbReference type="OrthoDB" id="9801978at2"/>
<accession>A0A4D6Y4M6</accession>
<evidence type="ECO:0000256" key="1">
    <source>
        <dbReference type="ARBA" id="ARBA00022490"/>
    </source>
</evidence>
<evidence type="ECO:0000259" key="12">
    <source>
        <dbReference type="Pfam" id="PF02875"/>
    </source>
</evidence>
<evidence type="ECO:0000256" key="4">
    <source>
        <dbReference type="ARBA" id="ARBA00022741"/>
    </source>
</evidence>
<keyword evidence="9 10" id="KW-0961">Cell wall biogenesis/degradation</keyword>
<comment type="catalytic activity">
    <reaction evidence="10 11">
        <text>D-alanyl-D-alanine + UDP-N-acetyl-alpha-D-muramoyl-L-alanyl-gamma-D-glutamyl-meso-2,6-diaminopimelate + ATP = UDP-N-acetyl-alpha-D-muramoyl-L-alanyl-gamma-D-glutamyl-meso-2,6-diaminopimeloyl-D-alanyl-D-alanine + ADP + phosphate + H(+)</text>
        <dbReference type="Rhea" id="RHEA:28374"/>
        <dbReference type="ChEBI" id="CHEBI:15378"/>
        <dbReference type="ChEBI" id="CHEBI:30616"/>
        <dbReference type="ChEBI" id="CHEBI:43474"/>
        <dbReference type="ChEBI" id="CHEBI:57822"/>
        <dbReference type="ChEBI" id="CHEBI:61386"/>
        <dbReference type="ChEBI" id="CHEBI:83905"/>
        <dbReference type="ChEBI" id="CHEBI:456216"/>
        <dbReference type="EC" id="6.3.2.10"/>
    </reaction>
</comment>
<dbReference type="Pfam" id="PF02875">
    <property type="entry name" value="Mur_ligase_C"/>
    <property type="match status" value="1"/>
</dbReference>
<evidence type="ECO:0000313" key="14">
    <source>
        <dbReference type="EMBL" id="QCI24307.1"/>
    </source>
</evidence>
<dbReference type="Gene3D" id="3.40.1190.10">
    <property type="entry name" value="Mur-like, catalytic domain"/>
    <property type="match status" value="1"/>
</dbReference>
<dbReference type="Gene3D" id="3.90.190.20">
    <property type="entry name" value="Mur ligase, C-terminal domain"/>
    <property type="match status" value="1"/>
</dbReference>
<dbReference type="HAMAP" id="MF_02019">
    <property type="entry name" value="MurF"/>
    <property type="match status" value="1"/>
</dbReference>
<dbReference type="AlphaFoldDB" id="A0A4D6Y4M6"/>
<keyword evidence="1 10" id="KW-0963">Cytoplasm</keyword>
<dbReference type="InterPro" id="IPR036565">
    <property type="entry name" value="Mur-like_cat_sf"/>
</dbReference>
<keyword evidence="2 10" id="KW-0436">Ligase</keyword>
<evidence type="ECO:0000256" key="2">
    <source>
        <dbReference type="ARBA" id="ARBA00022598"/>
    </source>
</evidence>
<dbReference type="InterPro" id="IPR005863">
    <property type="entry name" value="UDP-N-AcMur_synth"/>
</dbReference>
<dbReference type="InterPro" id="IPR035911">
    <property type="entry name" value="MurE/MurF_N"/>
</dbReference>
<keyword evidence="8 10" id="KW-0131">Cell cycle</keyword>
<evidence type="ECO:0000259" key="13">
    <source>
        <dbReference type="Pfam" id="PF08245"/>
    </source>
</evidence>
<dbReference type="SUPFAM" id="SSF53244">
    <property type="entry name" value="MurD-like peptide ligases, peptide-binding domain"/>
    <property type="match status" value="1"/>
</dbReference>
<dbReference type="GO" id="GO:0008360">
    <property type="term" value="P:regulation of cell shape"/>
    <property type="evidence" value="ECO:0007669"/>
    <property type="project" value="UniProtKB-KW"/>
</dbReference>
<gene>
    <name evidence="10 14" type="primary">murF</name>
    <name evidence="14" type="ORF">D9V75_01055</name>
</gene>
<name>A0A4D6Y4M6_9GAMM</name>
<evidence type="ECO:0000256" key="5">
    <source>
        <dbReference type="ARBA" id="ARBA00022840"/>
    </source>
</evidence>
<dbReference type="EMBL" id="CP034861">
    <property type="protein sequence ID" value="QCI24307.1"/>
    <property type="molecule type" value="Genomic_DNA"/>
</dbReference>
<feature type="binding site" evidence="10">
    <location>
        <begin position="107"/>
        <end position="113"/>
    </location>
    <ligand>
        <name>ATP</name>
        <dbReference type="ChEBI" id="CHEBI:30616"/>
    </ligand>
</feature>
<feature type="domain" description="Mur ligase C-terminal" evidence="12">
    <location>
        <begin position="316"/>
        <end position="436"/>
    </location>
</feature>
<keyword evidence="4 10" id="KW-0547">Nucleotide-binding</keyword>
<evidence type="ECO:0000256" key="3">
    <source>
        <dbReference type="ARBA" id="ARBA00022618"/>
    </source>
</evidence>
<feature type="domain" description="Mur ligase central" evidence="13">
    <location>
        <begin position="105"/>
        <end position="294"/>
    </location>
</feature>
<evidence type="ECO:0000256" key="11">
    <source>
        <dbReference type="RuleBase" id="RU004136"/>
    </source>
</evidence>
<dbReference type="InterPro" id="IPR036615">
    <property type="entry name" value="Mur_ligase_C_dom_sf"/>
</dbReference>